<protein>
    <submittedName>
        <fullName evidence="2">Metal-dependent hydrolase</fullName>
    </submittedName>
</protein>
<dbReference type="AlphaFoldDB" id="A0A8J8Q1E6"/>
<dbReference type="Pfam" id="PF04307">
    <property type="entry name" value="YdjM"/>
    <property type="match status" value="1"/>
</dbReference>
<evidence type="ECO:0000256" key="1">
    <source>
        <dbReference type="SAM" id="Phobius"/>
    </source>
</evidence>
<feature type="transmembrane region" description="Helical" evidence="1">
    <location>
        <begin position="86"/>
        <end position="108"/>
    </location>
</feature>
<organism evidence="2 3">
    <name type="scientific">Natronococcus pandeyae</name>
    <dbReference type="NCBI Taxonomy" id="2055836"/>
    <lineage>
        <taxon>Archaea</taxon>
        <taxon>Methanobacteriati</taxon>
        <taxon>Methanobacteriota</taxon>
        <taxon>Stenosarchaea group</taxon>
        <taxon>Halobacteria</taxon>
        <taxon>Halobacteriales</taxon>
        <taxon>Natrialbaceae</taxon>
        <taxon>Natronococcus</taxon>
    </lineage>
</organism>
<dbReference type="OrthoDB" id="200338at2157"/>
<evidence type="ECO:0000313" key="2">
    <source>
        <dbReference type="EMBL" id="TYL36718.1"/>
    </source>
</evidence>
<proteinExistence type="predicted"/>
<feature type="transmembrane region" description="Helical" evidence="1">
    <location>
        <begin position="144"/>
        <end position="160"/>
    </location>
</feature>
<dbReference type="InterPro" id="IPR007404">
    <property type="entry name" value="YdjM-like"/>
</dbReference>
<sequence>MWPLGHAAVGYLCYTIATRMRFDRPPGEFAVLFLLIGTQFPDLVDKPLAWYLGALPTGRTLAHSLLFLVPLSIGVYFLARRYDRPEYGIAFVLGALSHALVDALPVLWGGTDPSFLLWPALPVEAYESGAPSVIGLFQESLGDPYFLLEFVLAAIALVYWRRDGYPGLEPIRAVLVRVLTRSSTKESA</sequence>
<gene>
    <name evidence="2" type="ORF">CV102_20790</name>
</gene>
<keyword evidence="1" id="KW-0812">Transmembrane</keyword>
<keyword evidence="3" id="KW-1185">Reference proteome</keyword>
<keyword evidence="1" id="KW-1133">Transmembrane helix</keyword>
<dbReference type="EMBL" id="PHNJ01000015">
    <property type="protein sequence ID" value="TYL36718.1"/>
    <property type="molecule type" value="Genomic_DNA"/>
</dbReference>
<evidence type="ECO:0000313" key="3">
    <source>
        <dbReference type="Proteomes" id="UP000766904"/>
    </source>
</evidence>
<reference evidence="2" key="1">
    <citation type="submission" date="2017-11" db="EMBL/GenBank/DDBJ databases">
        <authorList>
            <person name="Kajale S.C."/>
            <person name="Sharma A."/>
        </authorList>
    </citation>
    <scope>NUCLEOTIDE SEQUENCE</scope>
    <source>
        <strain evidence="2">LS1_42</strain>
    </source>
</reference>
<accession>A0A8J8Q1E6</accession>
<comment type="caution">
    <text evidence="2">The sequence shown here is derived from an EMBL/GenBank/DDBJ whole genome shotgun (WGS) entry which is preliminary data.</text>
</comment>
<name>A0A8J8Q1E6_9EURY</name>
<keyword evidence="2" id="KW-0378">Hydrolase</keyword>
<dbReference type="GO" id="GO:0016787">
    <property type="term" value="F:hydrolase activity"/>
    <property type="evidence" value="ECO:0007669"/>
    <property type="project" value="UniProtKB-KW"/>
</dbReference>
<keyword evidence="1" id="KW-0472">Membrane</keyword>
<dbReference type="Proteomes" id="UP000766904">
    <property type="component" value="Unassembled WGS sequence"/>
</dbReference>
<dbReference type="RefSeq" id="WP_148859922.1">
    <property type="nucleotide sequence ID" value="NZ_PHNJ01000015.1"/>
</dbReference>
<feature type="transmembrane region" description="Helical" evidence="1">
    <location>
        <begin position="60"/>
        <end position="79"/>
    </location>
</feature>